<dbReference type="EMBL" id="PNRG01000033">
    <property type="protein sequence ID" value="PMR78560.1"/>
    <property type="molecule type" value="Genomic_DNA"/>
</dbReference>
<dbReference type="OrthoDB" id="9812260at2"/>
<organism evidence="5 6">
    <name type="scientific">Halomonas urumqiensis</name>
    <dbReference type="NCBI Taxonomy" id="1684789"/>
    <lineage>
        <taxon>Bacteria</taxon>
        <taxon>Pseudomonadati</taxon>
        <taxon>Pseudomonadota</taxon>
        <taxon>Gammaproteobacteria</taxon>
        <taxon>Oceanospirillales</taxon>
        <taxon>Halomonadaceae</taxon>
        <taxon>Halomonas</taxon>
    </lineage>
</organism>
<dbReference type="GO" id="GO:0005886">
    <property type="term" value="C:plasma membrane"/>
    <property type="evidence" value="ECO:0007669"/>
    <property type="project" value="TreeGrafter"/>
</dbReference>
<dbReference type="PANTHER" id="PTHR45138:SF9">
    <property type="entry name" value="DIGUANYLATE CYCLASE DGCM-RELATED"/>
    <property type="match status" value="1"/>
</dbReference>
<dbReference type="FunFam" id="3.30.70.270:FF:000001">
    <property type="entry name" value="Diguanylate cyclase domain protein"/>
    <property type="match status" value="1"/>
</dbReference>
<evidence type="ECO:0000313" key="6">
    <source>
        <dbReference type="Proteomes" id="UP000235547"/>
    </source>
</evidence>
<accession>A0A2N7UDR8</accession>
<gene>
    <name evidence="5" type="ORF">C1H70_17630</name>
</gene>
<dbReference type="InterPro" id="IPR050469">
    <property type="entry name" value="Diguanylate_Cyclase"/>
</dbReference>
<reference evidence="5 6" key="1">
    <citation type="submission" date="2018-01" db="EMBL/GenBank/DDBJ databases">
        <title>Halomonas endophytica sp. nov., isolated from storage liquid in the stems of Populus euphratica.</title>
        <authorList>
            <person name="Chen C."/>
        </authorList>
    </citation>
    <scope>NUCLEOTIDE SEQUENCE [LARGE SCALE GENOMIC DNA]</scope>
    <source>
        <strain evidence="5 6">BZ-SZ-XJ27</strain>
    </source>
</reference>
<evidence type="ECO:0000259" key="4">
    <source>
        <dbReference type="PROSITE" id="PS50887"/>
    </source>
</evidence>
<dbReference type="InterPro" id="IPR043128">
    <property type="entry name" value="Rev_trsase/Diguanyl_cyclase"/>
</dbReference>
<comment type="caution">
    <text evidence="5">The sequence shown here is derived from an EMBL/GenBank/DDBJ whole genome shotgun (WGS) entry which is preliminary data.</text>
</comment>
<dbReference type="GO" id="GO:0043709">
    <property type="term" value="P:cell adhesion involved in single-species biofilm formation"/>
    <property type="evidence" value="ECO:0007669"/>
    <property type="project" value="TreeGrafter"/>
</dbReference>
<feature type="domain" description="GGDEF" evidence="4">
    <location>
        <begin position="133"/>
        <end position="264"/>
    </location>
</feature>
<evidence type="ECO:0000313" key="5">
    <source>
        <dbReference type="EMBL" id="PMR78560.1"/>
    </source>
</evidence>
<dbReference type="Pfam" id="PF00990">
    <property type="entry name" value="GGDEF"/>
    <property type="match status" value="1"/>
</dbReference>
<dbReference type="Gene3D" id="3.30.70.270">
    <property type="match status" value="1"/>
</dbReference>
<evidence type="ECO:0000256" key="2">
    <source>
        <dbReference type="ARBA" id="ARBA00012528"/>
    </source>
</evidence>
<dbReference type="CDD" id="cd01949">
    <property type="entry name" value="GGDEF"/>
    <property type="match status" value="1"/>
</dbReference>
<protein>
    <recommendedName>
        <fullName evidence="2">diguanylate cyclase</fullName>
        <ecNumber evidence="2">2.7.7.65</ecNumber>
    </recommendedName>
</protein>
<dbReference type="InterPro" id="IPR000160">
    <property type="entry name" value="GGDEF_dom"/>
</dbReference>
<dbReference type="InterPro" id="IPR029787">
    <property type="entry name" value="Nucleotide_cyclase"/>
</dbReference>
<proteinExistence type="predicted"/>
<dbReference type="RefSeq" id="WP_102589621.1">
    <property type="nucleotide sequence ID" value="NZ_BNAE01000001.1"/>
</dbReference>
<dbReference type="SUPFAM" id="SSF55073">
    <property type="entry name" value="Nucleotide cyclase"/>
    <property type="match status" value="1"/>
</dbReference>
<comment type="cofactor">
    <cofactor evidence="1">
        <name>Mg(2+)</name>
        <dbReference type="ChEBI" id="CHEBI:18420"/>
    </cofactor>
</comment>
<dbReference type="EC" id="2.7.7.65" evidence="2"/>
<dbReference type="NCBIfam" id="TIGR00254">
    <property type="entry name" value="GGDEF"/>
    <property type="match status" value="1"/>
</dbReference>
<dbReference type="SMART" id="SM00267">
    <property type="entry name" value="GGDEF"/>
    <property type="match status" value="1"/>
</dbReference>
<dbReference type="PANTHER" id="PTHR45138">
    <property type="entry name" value="REGULATORY COMPONENTS OF SENSORY TRANSDUCTION SYSTEM"/>
    <property type="match status" value="1"/>
</dbReference>
<keyword evidence="6" id="KW-1185">Reference proteome</keyword>
<dbReference type="PROSITE" id="PS50887">
    <property type="entry name" value="GGDEF"/>
    <property type="match status" value="1"/>
</dbReference>
<evidence type="ECO:0000256" key="3">
    <source>
        <dbReference type="ARBA" id="ARBA00034247"/>
    </source>
</evidence>
<dbReference type="GO" id="GO:1902201">
    <property type="term" value="P:negative regulation of bacterial-type flagellum-dependent cell motility"/>
    <property type="evidence" value="ECO:0007669"/>
    <property type="project" value="TreeGrafter"/>
</dbReference>
<dbReference type="NCBIfam" id="NF038266">
    <property type="entry name" value="diguan_SiaD"/>
    <property type="match status" value="1"/>
</dbReference>
<sequence>MTGSGGDAPLLADIAELLEHPDYQDHPLHAALAELYRRHLEQEMRVERLVAIADGFQRTAQEDLHATRHELQRQLRRQRKITHIADRYQALLGERNEALLGESHHDALTGLANRRLMHEYLEQLLAAKQRHHRPFTVAMIDIDHFKRINDQHGHAVGDQALVLLTEALQDALRTNDLCGRWGGEEFLVILPETTLEQAEPLMSRLCQCMRQLDIHYQGIHLNLTASMGVAEHRTRESIEQTLQRADKALLQAKREGRDRWLAAS</sequence>
<dbReference type="Proteomes" id="UP000235547">
    <property type="component" value="Unassembled WGS sequence"/>
</dbReference>
<name>A0A2N7UDR8_9GAMM</name>
<evidence type="ECO:0000256" key="1">
    <source>
        <dbReference type="ARBA" id="ARBA00001946"/>
    </source>
</evidence>
<comment type="catalytic activity">
    <reaction evidence="3">
        <text>2 GTP = 3',3'-c-di-GMP + 2 diphosphate</text>
        <dbReference type="Rhea" id="RHEA:24898"/>
        <dbReference type="ChEBI" id="CHEBI:33019"/>
        <dbReference type="ChEBI" id="CHEBI:37565"/>
        <dbReference type="ChEBI" id="CHEBI:58805"/>
        <dbReference type="EC" id="2.7.7.65"/>
    </reaction>
</comment>
<dbReference type="AlphaFoldDB" id="A0A2N7UDR8"/>
<dbReference type="GO" id="GO:0052621">
    <property type="term" value="F:diguanylate cyclase activity"/>
    <property type="evidence" value="ECO:0007669"/>
    <property type="project" value="UniProtKB-EC"/>
</dbReference>